<proteinExistence type="predicted"/>
<accession>A0A835RHX1</accession>
<name>A0A835RHX1_VANPL</name>
<organism evidence="1 2">
    <name type="scientific">Vanilla planifolia</name>
    <name type="common">Vanilla</name>
    <dbReference type="NCBI Taxonomy" id="51239"/>
    <lineage>
        <taxon>Eukaryota</taxon>
        <taxon>Viridiplantae</taxon>
        <taxon>Streptophyta</taxon>
        <taxon>Embryophyta</taxon>
        <taxon>Tracheophyta</taxon>
        <taxon>Spermatophyta</taxon>
        <taxon>Magnoliopsida</taxon>
        <taxon>Liliopsida</taxon>
        <taxon>Asparagales</taxon>
        <taxon>Orchidaceae</taxon>
        <taxon>Vanilloideae</taxon>
        <taxon>Vanilleae</taxon>
        <taxon>Vanilla</taxon>
    </lineage>
</organism>
<sequence length="103" mass="11904">MDKHKKFHHTLLKIYFPPTPLTMLDSQDPDAQVDPVQVPHMETQLDFDRDLDRTENGCCSNAPDPVTQKLTRAQRKRIKKRKLLALEGKPSAHFLLQVTKRST</sequence>
<reference evidence="1 2" key="1">
    <citation type="journal article" date="2020" name="Nat. Food">
        <title>A phased Vanilla planifolia genome enables genetic improvement of flavour and production.</title>
        <authorList>
            <person name="Hasing T."/>
            <person name="Tang H."/>
            <person name="Brym M."/>
            <person name="Khazi F."/>
            <person name="Huang T."/>
            <person name="Chambers A.H."/>
        </authorList>
    </citation>
    <scope>NUCLEOTIDE SEQUENCE [LARGE SCALE GENOMIC DNA]</scope>
    <source>
        <tissue evidence="1">Leaf</tissue>
    </source>
</reference>
<comment type="caution">
    <text evidence="1">The sequence shown here is derived from an EMBL/GenBank/DDBJ whole genome shotgun (WGS) entry which is preliminary data.</text>
</comment>
<evidence type="ECO:0000313" key="2">
    <source>
        <dbReference type="Proteomes" id="UP000639772"/>
    </source>
</evidence>
<gene>
    <name evidence="1" type="ORF">HPP92_007631</name>
</gene>
<protein>
    <submittedName>
        <fullName evidence="1">Uncharacterized protein</fullName>
    </submittedName>
</protein>
<evidence type="ECO:0000313" key="1">
    <source>
        <dbReference type="EMBL" id="KAG0490768.1"/>
    </source>
</evidence>
<dbReference type="Proteomes" id="UP000639772">
    <property type="component" value="Chromosome 3"/>
</dbReference>
<dbReference type="EMBL" id="JADCNM010000003">
    <property type="protein sequence ID" value="KAG0490768.1"/>
    <property type="molecule type" value="Genomic_DNA"/>
</dbReference>
<dbReference type="AlphaFoldDB" id="A0A835RHX1"/>